<keyword evidence="1 2" id="KW-0195">Cyclin</keyword>
<dbReference type="InterPro" id="IPR036915">
    <property type="entry name" value="Cyclin-like_sf"/>
</dbReference>
<dbReference type="EMBL" id="CAJPEX010000274">
    <property type="protein sequence ID" value="CAG0914772.1"/>
    <property type="molecule type" value="Genomic_DNA"/>
</dbReference>
<dbReference type="Gene3D" id="1.10.472.10">
    <property type="entry name" value="Cyclin-like"/>
    <property type="match status" value="2"/>
</dbReference>
<evidence type="ECO:0000256" key="2">
    <source>
        <dbReference type="RuleBase" id="RU000383"/>
    </source>
</evidence>
<feature type="region of interest" description="Disordered" evidence="3">
    <location>
        <begin position="299"/>
        <end position="474"/>
    </location>
</feature>
<dbReference type="EMBL" id="OA882311">
    <property type="protein sequence ID" value="CAD7274620.1"/>
    <property type="molecule type" value="Genomic_DNA"/>
</dbReference>
<feature type="compositionally biased region" description="Basic and acidic residues" evidence="3">
    <location>
        <begin position="458"/>
        <end position="474"/>
    </location>
</feature>
<dbReference type="SMART" id="SM00385">
    <property type="entry name" value="CYCLIN"/>
    <property type="match status" value="2"/>
</dbReference>
<dbReference type="AlphaFoldDB" id="A0A7R9BIX1"/>
<feature type="domain" description="Cyclin-like" evidence="4">
    <location>
        <begin position="52"/>
        <end position="154"/>
    </location>
</feature>
<comment type="similarity">
    <text evidence="2">Belongs to the cyclin family.</text>
</comment>
<evidence type="ECO:0000313" key="5">
    <source>
        <dbReference type="EMBL" id="CAD7274620.1"/>
    </source>
</evidence>
<dbReference type="InterPro" id="IPR043198">
    <property type="entry name" value="Cyclin/Ssn8"/>
</dbReference>
<evidence type="ECO:0000256" key="3">
    <source>
        <dbReference type="SAM" id="MobiDB-lite"/>
    </source>
</evidence>
<dbReference type="GO" id="GO:0006357">
    <property type="term" value="P:regulation of transcription by RNA polymerase II"/>
    <property type="evidence" value="ECO:0007669"/>
    <property type="project" value="InterPro"/>
</dbReference>
<sequence length="474" mass="53550">MEKEELVSRPYGKIVLSLDNVLLPPEKTATSPSHEDGLDEKSEFELRFVACELIQTAGILLKVPQVAMASGQVLFQRFYYSKSLVRLPMEHTAMAALCLASKIEEAPRRIRDIINVFHHIRQVRAGKKISPLVLDTNYIALKNQVIKAERRILKELGFCVHVQHPHKLIVTYLNLLGAKKNTRLMQLAWNYMNDSLRSDVFVRFTPNAIACACIALAARREGVPLPKNPRPWFELFDVTTSDVHDISVSLLKLYRIEKPDLEKLERKVADLDKSLKDAKLKARLAAGGTLSAGNTPLGAGGSGALSPQLPFSNNASPSTANKENRASSVTVVNVIDDTKRRKDEPVANGVEEVKRRSRSRSRSPSRKRRRRSSSDKRRKHQNGARDSSTSSSTSGSSSEGEDSPRGKKKSDGSRRNRRKEKRRHRSRHRHHRRDQHARSRRRVKKGKARSQSPSVSPRRRDDKRGRSKTDKRAK</sequence>
<feature type="compositionally biased region" description="Basic and acidic residues" evidence="3">
    <location>
        <begin position="402"/>
        <end position="414"/>
    </location>
</feature>
<proteinExistence type="inferred from homology"/>
<feature type="domain" description="Cyclin-like" evidence="4">
    <location>
        <begin position="167"/>
        <end position="255"/>
    </location>
</feature>
<evidence type="ECO:0000256" key="1">
    <source>
        <dbReference type="ARBA" id="ARBA00023127"/>
    </source>
</evidence>
<organism evidence="5">
    <name type="scientific">Notodromas monacha</name>
    <dbReference type="NCBI Taxonomy" id="399045"/>
    <lineage>
        <taxon>Eukaryota</taxon>
        <taxon>Metazoa</taxon>
        <taxon>Ecdysozoa</taxon>
        <taxon>Arthropoda</taxon>
        <taxon>Crustacea</taxon>
        <taxon>Oligostraca</taxon>
        <taxon>Ostracoda</taxon>
        <taxon>Podocopa</taxon>
        <taxon>Podocopida</taxon>
        <taxon>Cypridocopina</taxon>
        <taxon>Cypridoidea</taxon>
        <taxon>Cyprididae</taxon>
        <taxon>Notodromas</taxon>
    </lineage>
</organism>
<reference evidence="5" key="1">
    <citation type="submission" date="2020-11" db="EMBL/GenBank/DDBJ databases">
        <authorList>
            <person name="Tran Van P."/>
        </authorList>
    </citation>
    <scope>NUCLEOTIDE SEQUENCE</scope>
</reference>
<feature type="compositionally biased region" description="Basic and acidic residues" evidence="3">
    <location>
        <begin position="336"/>
        <end position="345"/>
    </location>
</feature>
<dbReference type="Pfam" id="PF00134">
    <property type="entry name" value="Cyclin_N"/>
    <property type="match status" value="1"/>
</dbReference>
<dbReference type="OrthoDB" id="10264655at2759"/>
<feature type="compositionally biased region" description="Basic residues" evidence="3">
    <location>
        <begin position="415"/>
        <end position="448"/>
    </location>
</feature>
<dbReference type="InterPro" id="IPR006671">
    <property type="entry name" value="Cyclin_N"/>
</dbReference>
<feature type="compositionally biased region" description="Basic residues" evidence="3">
    <location>
        <begin position="355"/>
        <end position="382"/>
    </location>
</feature>
<dbReference type="SUPFAM" id="SSF47954">
    <property type="entry name" value="Cyclin-like"/>
    <property type="match status" value="2"/>
</dbReference>
<dbReference type="PIRSF" id="PIRSF036580">
    <property type="entry name" value="Cyclin_L"/>
    <property type="match status" value="1"/>
</dbReference>
<dbReference type="PANTHER" id="PTHR10026">
    <property type="entry name" value="CYCLIN"/>
    <property type="match status" value="1"/>
</dbReference>
<dbReference type="Proteomes" id="UP000678499">
    <property type="component" value="Unassembled WGS sequence"/>
</dbReference>
<gene>
    <name evidence="5" type="ORF">NMOB1V02_LOCUS2446</name>
</gene>
<dbReference type="InterPro" id="IPR013763">
    <property type="entry name" value="Cyclin-like_dom"/>
</dbReference>
<dbReference type="FunFam" id="1.10.472.10:FF:000031">
    <property type="entry name" value="cyclin-L1-1-like isoform X1"/>
    <property type="match status" value="1"/>
</dbReference>
<keyword evidence="6" id="KW-1185">Reference proteome</keyword>
<dbReference type="Pfam" id="PF21797">
    <property type="entry name" value="CycT2-like_C"/>
    <property type="match status" value="1"/>
</dbReference>
<feature type="compositionally biased region" description="Low complexity" evidence="3">
    <location>
        <begin position="386"/>
        <end position="398"/>
    </location>
</feature>
<dbReference type="GO" id="GO:0016538">
    <property type="term" value="F:cyclin-dependent protein serine/threonine kinase regulator activity"/>
    <property type="evidence" value="ECO:0007669"/>
    <property type="project" value="InterPro"/>
</dbReference>
<feature type="compositionally biased region" description="Polar residues" evidence="3">
    <location>
        <begin position="309"/>
        <end position="331"/>
    </location>
</feature>
<evidence type="ECO:0000313" key="6">
    <source>
        <dbReference type="Proteomes" id="UP000678499"/>
    </source>
</evidence>
<evidence type="ECO:0000259" key="4">
    <source>
        <dbReference type="SMART" id="SM00385"/>
    </source>
</evidence>
<protein>
    <recommendedName>
        <fullName evidence="4">Cyclin-like domain-containing protein</fullName>
    </recommendedName>
</protein>
<accession>A0A7R9BIX1</accession>
<name>A0A7R9BIX1_9CRUS</name>